<dbReference type="InterPro" id="IPR042099">
    <property type="entry name" value="ANL_N_sf"/>
</dbReference>
<dbReference type="SUPFAM" id="SSF56801">
    <property type="entry name" value="Acetyl-CoA synthetase-like"/>
    <property type="match status" value="1"/>
</dbReference>
<dbReference type="EMBL" id="BGZK01001110">
    <property type="protein sequence ID" value="GBP71493.1"/>
    <property type="molecule type" value="Genomic_DNA"/>
</dbReference>
<name>A0A4C1Y839_EUMVA</name>
<dbReference type="AlphaFoldDB" id="A0A4C1Y839"/>
<dbReference type="Proteomes" id="UP000299102">
    <property type="component" value="Unassembled WGS sequence"/>
</dbReference>
<evidence type="ECO:0000259" key="1">
    <source>
        <dbReference type="Pfam" id="PF00501"/>
    </source>
</evidence>
<accession>A0A4C1Y839</accession>
<feature type="domain" description="AMP-dependent synthetase/ligase" evidence="1">
    <location>
        <begin position="26"/>
        <end position="124"/>
    </location>
</feature>
<evidence type="ECO:0000313" key="2">
    <source>
        <dbReference type="EMBL" id="GBP71493.1"/>
    </source>
</evidence>
<keyword evidence="3" id="KW-1185">Reference proteome</keyword>
<dbReference type="Gene3D" id="3.40.50.12780">
    <property type="entry name" value="N-terminal domain of ligase-like"/>
    <property type="match status" value="1"/>
</dbReference>
<dbReference type="InterPro" id="IPR000873">
    <property type="entry name" value="AMP-dep_synth/lig_dom"/>
</dbReference>
<evidence type="ECO:0000313" key="3">
    <source>
        <dbReference type="Proteomes" id="UP000299102"/>
    </source>
</evidence>
<gene>
    <name evidence="2" type="ORF">EVAR_103379_1</name>
</gene>
<proteinExistence type="predicted"/>
<dbReference type="OrthoDB" id="7487787at2759"/>
<dbReference type="Pfam" id="PF00501">
    <property type="entry name" value="AMP-binding"/>
    <property type="match status" value="1"/>
</dbReference>
<sequence length="171" mass="19058">MGLGPFVYTGLWAAVQKALKVPIFDTAETTMGLVSTSGSTGPPKIVDITHDTTTPMMGIVWTSGLGDFPAQTRSLLCLAPIYWYTAYIIHVQTAMFRALKVQTSAPLTPQHIYRIVNEYEVTSAPGERPLDAVTTRYFMHENMDPSLSARLYTTHNQRRLFASFHEKLCCP</sequence>
<reference evidence="2 3" key="1">
    <citation type="journal article" date="2019" name="Commun. Biol.">
        <title>The bagworm genome reveals a unique fibroin gene that provides high tensile strength.</title>
        <authorList>
            <person name="Kono N."/>
            <person name="Nakamura H."/>
            <person name="Ohtoshi R."/>
            <person name="Tomita M."/>
            <person name="Numata K."/>
            <person name="Arakawa K."/>
        </authorList>
    </citation>
    <scope>NUCLEOTIDE SEQUENCE [LARGE SCALE GENOMIC DNA]</scope>
</reference>
<protein>
    <recommendedName>
        <fullName evidence="1">AMP-dependent synthetase/ligase domain-containing protein</fullName>
    </recommendedName>
</protein>
<comment type="caution">
    <text evidence="2">The sequence shown here is derived from an EMBL/GenBank/DDBJ whole genome shotgun (WGS) entry which is preliminary data.</text>
</comment>
<organism evidence="2 3">
    <name type="scientific">Eumeta variegata</name>
    <name type="common">Bagworm moth</name>
    <name type="synonym">Eumeta japonica</name>
    <dbReference type="NCBI Taxonomy" id="151549"/>
    <lineage>
        <taxon>Eukaryota</taxon>
        <taxon>Metazoa</taxon>
        <taxon>Ecdysozoa</taxon>
        <taxon>Arthropoda</taxon>
        <taxon>Hexapoda</taxon>
        <taxon>Insecta</taxon>
        <taxon>Pterygota</taxon>
        <taxon>Neoptera</taxon>
        <taxon>Endopterygota</taxon>
        <taxon>Lepidoptera</taxon>
        <taxon>Glossata</taxon>
        <taxon>Ditrysia</taxon>
        <taxon>Tineoidea</taxon>
        <taxon>Psychidae</taxon>
        <taxon>Oiketicinae</taxon>
        <taxon>Eumeta</taxon>
    </lineage>
</organism>